<dbReference type="PANTHER" id="PTHR10457">
    <property type="entry name" value="MEVALONATE KINASE/GALACTOKINASE"/>
    <property type="match status" value="1"/>
</dbReference>
<dbReference type="HAMAP" id="MF_00246">
    <property type="entry name" value="Galactokinase"/>
    <property type="match status" value="1"/>
</dbReference>
<feature type="binding site" evidence="11">
    <location>
        <begin position="128"/>
        <end position="134"/>
    </location>
    <ligand>
        <name>ATP</name>
        <dbReference type="ChEBI" id="CHEBI:30616"/>
    </ligand>
</feature>
<evidence type="ECO:0000256" key="3">
    <source>
        <dbReference type="ARBA" id="ARBA00022679"/>
    </source>
</evidence>
<organism evidence="16 17">
    <name type="scientific">Micromonospora taraxaci</name>
    <dbReference type="NCBI Taxonomy" id="1316803"/>
    <lineage>
        <taxon>Bacteria</taxon>
        <taxon>Bacillati</taxon>
        <taxon>Actinomycetota</taxon>
        <taxon>Actinomycetes</taxon>
        <taxon>Micromonosporales</taxon>
        <taxon>Micromonosporaceae</taxon>
        <taxon>Micromonospora</taxon>
    </lineage>
</organism>
<keyword evidence="10 11" id="KW-0119">Carbohydrate metabolism</keyword>
<dbReference type="InterPro" id="IPR013750">
    <property type="entry name" value="GHMP_kinase_C_dom"/>
</dbReference>
<evidence type="ECO:0000259" key="13">
    <source>
        <dbReference type="Pfam" id="PF00288"/>
    </source>
</evidence>
<proteinExistence type="inferred from homology"/>
<evidence type="ECO:0000256" key="2">
    <source>
        <dbReference type="ARBA" id="ARBA00022490"/>
    </source>
</evidence>
<evidence type="ECO:0000256" key="12">
    <source>
        <dbReference type="NCBIfam" id="TIGR00131"/>
    </source>
</evidence>
<evidence type="ECO:0000256" key="5">
    <source>
        <dbReference type="ARBA" id="ARBA00022741"/>
    </source>
</evidence>
<keyword evidence="8 11" id="KW-0460">Magnesium</keyword>
<dbReference type="UniPathway" id="UPA00214"/>
<dbReference type="InterPro" id="IPR019539">
    <property type="entry name" value="GalKase_N"/>
</dbReference>
<dbReference type="InterPro" id="IPR014721">
    <property type="entry name" value="Ribsml_uS5_D2-typ_fold_subgr"/>
</dbReference>
<dbReference type="PIRSF" id="PIRSF000530">
    <property type="entry name" value="Galactokinase"/>
    <property type="match status" value="1"/>
</dbReference>
<evidence type="ECO:0000259" key="14">
    <source>
        <dbReference type="Pfam" id="PF08544"/>
    </source>
</evidence>
<dbReference type="NCBIfam" id="TIGR00131">
    <property type="entry name" value="gal_kin"/>
    <property type="match status" value="1"/>
</dbReference>
<dbReference type="PRINTS" id="PR00959">
    <property type="entry name" value="MEVGALKINASE"/>
</dbReference>
<comment type="catalytic activity">
    <reaction evidence="11">
        <text>alpha-D-galactose + ATP = alpha-D-galactose 1-phosphate + ADP + H(+)</text>
        <dbReference type="Rhea" id="RHEA:13553"/>
        <dbReference type="ChEBI" id="CHEBI:15378"/>
        <dbReference type="ChEBI" id="CHEBI:28061"/>
        <dbReference type="ChEBI" id="CHEBI:30616"/>
        <dbReference type="ChEBI" id="CHEBI:58336"/>
        <dbReference type="ChEBI" id="CHEBI:456216"/>
        <dbReference type="EC" id="2.7.1.6"/>
    </reaction>
</comment>
<dbReference type="PRINTS" id="PR00473">
    <property type="entry name" value="GALCTOKINASE"/>
</dbReference>
<dbReference type="GeneID" id="300131752"/>
<keyword evidence="17" id="KW-1185">Reference proteome</keyword>
<protein>
    <recommendedName>
        <fullName evidence="11 12">Galactokinase</fullName>
        <ecNumber evidence="11 12">2.7.1.6</ecNumber>
    </recommendedName>
    <alternativeName>
        <fullName evidence="11">Galactose kinase</fullName>
    </alternativeName>
</protein>
<dbReference type="RefSeq" id="WP_145786233.1">
    <property type="nucleotide sequence ID" value="NZ_VIWZ01000002.1"/>
</dbReference>
<dbReference type="EC" id="2.7.1.6" evidence="11 12"/>
<dbReference type="GO" id="GO:0006012">
    <property type="term" value="P:galactose metabolic process"/>
    <property type="evidence" value="ECO:0007669"/>
    <property type="project" value="UniProtKB-UniRule"/>
</dbReference>
<keyword evidence="9 11" id="KW-0299">Galactose metabolism</keyword>
<dbReference type="AlphaFoldDB" id="A0A561VEG0"/>
<evidence type="ECO:0000256" key="9">
    <source>
        <dbReference type="ARBA" id="ARBA00023144"/>
    </source>
</evidence>
<feature type="domain" description="GHMP kinase N-terminal" evidence="13">
    <location>
        <begin position="99"/>
        <end position="183"/>
    </location>
</feature>
<keyword evidence="3 11" id="KW-0808">Transferase</keyword>
<dbReference type="OrthoDB" id="250531at2"/>
<evidence type="ECO:0000256" key="7">
    <source>
        <dbReference type="ARBA" id="ARBA00022840"/>
    </source>
</evidence>
<comment type="subcellular location">
    <subcellularLocation>
        <location evidence="11">Cytoplasm</location>
    </subcellularLocation>
</comment>
<evidence type="ECO:0000313" key="17">
    <source>
        <dbReference type="Proteomes" id="UP000317685"/>
    </source>
</evidence>
<dbReference type="FunFam" id="3.30.70.890:FF:000001">
    <property type="entry name" value="Galactokinase"/>
    <property type="match status" value="1"/>
</dbReference>
<dbReference type="GO" id="GO:0005829">
    <property type="term" value="C:cytosol"/>
    <property type="evidence" value="ECO:0007669"/>
    <property type="project" value="TreeGrafter"/>
</dbReference>
<evidence type="ECO:0000256" key="8">
    <source>
        <dbReference type="ARBA" id="ARBA00022842"/>
    </source>
</evidence>
<comment type="function">
    <text evidence="11">Catalyzes the transfer of the gamma-phosphate of ATP to D-galactose to form alpha-D-galactose-1-phosphate (Gal-1-P).</text>
</comment>
<comment type="pathway">
    <text evidence="11">Carbohydrate metabolism; galactose metabolism.</text>
</comment>
<feature type="domain" description="Galactokinase N-terminal" evidence="15">
    <location>
        <begin position="15"/>
        <end position="62"/>
    </location>
</feature>
<dbReference type="GO" id="GO:0000287">
    <property type="term" value="F:magnesium ion binding"/>
    <property type="evidence" value="ECO:0007669"/>
    <property type="project" value="UniProtKB-UniRule"/>
</dbReference>
<comment type="similarity">
    <text evidence="1 11">Belongs to the GHMP kinase family. GalK subfamily.</text>
</comment>
<comment type="caution">
    <text evidence="16">The sequence shown here is derived from an EMBL/GenBank/DDBJ whole genome shotgun (WGS) entry which is preliminary data.</text>
</comment>
<dbReference type="FunFam" id="3.30.230.10:FF:000017">
    <property type="entry name" value="Galactokinase"/>
    <property type="match status" value="1"/>
</dbReference>
<dbReference type="InterPro" id="IPR006203">
    <property type="entry name" value="GHMP_knse_ATP-bd_CS"/>
</dbReference>
<feature type="binding site" evidence="11">
    <location>
        <position position="134"/>
    </location>
    <ligand>
        <name>Mg(2+)</name>
        <dbReference type="ChEBI" id="CHEBI:18420"/>
    </ligand>
</feature>
<evidence type="ECO:0000313" key="16">
    <source>
        <dbReference type="EMBL" id="TWG10003.1"/>
    </source>
</evidence>
<evidence type="ECO:0000256" key="4">
    <source>
        <dbReference type="ARBA" id="ARBA00022723"/>
    </source>
</evidence>
<sequence>MTNPNGDVVARAAEGFTHQYGGDAAGRWAAPGRVNLIGEHTDYNEGFVLPFALPLRTVVAADRQDGEQWTVWSELSDETITFGADDVAEPGRVTGWGAYVAGVVWALREAGHQVPGARLAIASDVPLGAGLSSSAALESAVLAALLDLGGLELSPERQPRLAQRAENVYVGAPTGIMDQSAAIRCRAGHALFLDCRDESVEHIPFDLDAAGLAVLVIDSRAPHRHADGEYAARRRSCEAGASALGVAALRDVGVDQLDAALAQLDDDETRRRVRHVVTEDQRVLDTVALLRAARVRDIGPLLTASHVSMRDDFEITVPEIDTAVEAALAAGALGARMTGGGFGGCVLALVEADRADEVAAAVKAAYAERGFTTPGTVTVLPSPGATRLP</sequence>
<evidence type="ECO:0000259" key="15">
    <source>
        <dbReference type="Pfam" id="PF10509"/>
    </source>
</evidence>
<dbReference type="Gene3D" id="3.30.70.890">
    <property type="entry name" value="GHMP kinase, C-terminal domain"/>
    <property type="match status" value="1"/>
</dbReference>
<dbReference type="InterPro" id="IPR006204">
    <property type="entry name" value="GHMP_kinase_N_dom"/>
</dbReference>
<dbReference type="Gene3D" id="3.30.230.10">
    <property type="match status" value="1"/>
</dbReference>
<accession>A0A561VEG0</accession>
<dbReference type="SUPFAM" id="SSF54211">
    <property type="entry name" value="Ribosomal protein S5 domain 2-like"/>
    <property type="match status" value="1"/>
</dbReference>
<feature type="binding site" evidence="11">
    <location>
        <position position="166"/>
    </location>
    <ligand>
        <name>Mg(2+)</name>
        <dbReference type="ChEBI" id="CHEBI:18420"/>
    </ligand>
</feature>
<dbReference type="PROSITE" id="PS00106">
    <property type="entry name" value="GALACTOKINASE"/>
    <property type="match status" value="1"/>
</dbReference>
<dbReference type="GO" id="GO:0005524">
    <property type="term" value="F:ATP binding"/>
    <property type="evidence" value="ECO:0007669"/>
    <property type="project" value="UniProtKB-UniRule"/>
</dbReference>
<dbReference type="PROSITE" id="PS00627">
    <property type="entry name" value="GHMP_KINASES_ATP"/>
    <property type="match status" value="1"/>
</dbReference>
<dbReference type="Pfam" id="PF00288">
    <property type="entry name" value="GHMP_kinases_N"/>
    <property type="match status" value="1"/>
</dbReference>
<keyword evidence="2 11" id="KW-0963">Cytoplasm</keyword>
<keyword evidence="6 11" id="KW-0418">Kinase</keyword>
<evidence type="ECO:0000256" key="1">
    <source>
        <dbReference type="ARBA" id="ARBA00006566"/>
    </source>
</evidence>
<evidence type="ECO:0000256" key="6">
    <source>
        <dbReference type="ARBA" id="ARBA00022777"/>
    </source>
</evidence>
<dbReference type="PANTHER" id="PTHR10457:SF7">
    <property type="entry name" value="GALACTOKINASE-RELATED"/>
    <property type="match status" value="1"/>
</dbReference>
<feature type="binding site" evidence="11">
    <location>
        <begin position="39"/>
        <end position="42"/>
    </location>
    <ligand>
        <name>substrate</name>
    </ligand>
</feature>
<feature type="domain" description="GHMP kinase C-terminal" evidence="14">
    <location>
        <begin position="289"/>
        <end position="367"/>
    </location>
</feature>
<dbReference type="InterPro" id="IPR019741">
    <property type="entry name" value="Galactokinase_CS"/>
</dbReference>
<reference evidence="16 17" key="1">
    <citation type="submission" date="2019-06" db="EMBL/GenBank/DDBJ databases">
        <title>Sequencing the genomes of 1000 actinobacteria strains.</title>
        <authorList>
            <person name="Klenk H.-P."/>
        </authorList>
    </citation>
    <scope>NUCLEOTIDE SEQUENCE [LARGE SCALE GENOMIC DNA]</scope>
    <source>
        <strain evidence="16 17">DSM 45885</strain>
    </source>
</reference>
<dbReference type="InterPro" id="IPR020568">
    <property type="entry name" value="Ribosomal_Su5_D2-typ_SF"/>
</dbReference>
<dbReference type="InterPro" id="IPR022963">
    <property type="entry name" value="Galactokinase_bac"/>
</dbReference>
<dbReference type="GO" id="GO:0004335">
    <property type="term" value="F:galactokinase activity"/>
    <property type="evidence" value="ECO:0007669"/>
    <property type="project" value="UniProtKB-UniRule"/>
</dbReference>
<name>A0A561VEG0_9ACTN</name>
<feature type="binding site" evidence="11">
    <location>
        <position position="73"/>
    </location>
    <ligand>
        <name>ATP</name>
        <dbReference type="ChEBI" id="CHEBI:30616"/>
    </ligand>
</feature>
<evidence type="ECO:0000256" key="10">
    <source>
        <dbReference type="ARBA" id="ARBA00023277"/>
    </source>
</evidence>
<keyword evidence="7 11" id="KW-0067">ATP-binding</keyword>
<keyword evidence="5 11" id="KW-0547">Nucleotide-binding</keyword>
<dbReference type="EMBL" id="VIWZ01000002">
    <property type="protein sequence ID" value="TWG10003.1"/>
    <property type="molecule type" value="Genomic_DNA"/>
</dbReference>
<dbReference type="InterPro" id="IPR006206">
    <property type="entry name" value="Mevalonate/galactokinase"/>
</dbReference>
<dbReference type="Proteomes" id="UP000317685">
    <property type="component" value="Unassembled WGS sequence"/>
</dbReference>
<feature type="active site" description="Proton acceptor" evidence="11">
    <location>
        <position position="178"/>
    </location>
</feature>
<feature type="site" description="Transition state stabilizer" evidence="11">
    <location>
        <position position="33"/>
    </location>
</feature>
<feature type="binding site" evidence="11">
    <location>
        <position position="230"/>
    </location>
    <ligand>
        <name>substrate</name>
    </ligand>
</feature>
<dbReference type="Pfam" id="PF10509">
    <property type="entry name" value="GalKase_gal_bdg"/>
    <property type="match status" value="1"/>
</dbReference>
<keyword evidence="4 11" id="KW-0479">Metal-binding</keyword>
<gene>
    <name evidence="11" type="primary">galK</name>
    <name evidence="16" type="ORF">FHU34_12456</name>
</gene>
<dbReference type="InterPro" id="IPR000705">
    <property type="entry name" value="Galactokinase"/>
</dbReference>
<dbReference type="SUPFAM" id="SSF55060">
    <property type="entry name" value="GHMP Kinase, C-terminal domain"/>
    <property type="match status" value="1"/>
</dbReference>
<evidence type="ECO:0000256" key="11">
    <source>
        <dbReference type="HAMAP-Rule" id="MF_00246"/>
    </source>
</evidence>
<dbReference type="InterPro" id="IPR036554">
    <property type="entry name" value="GHMP_kinase_C_sf"/>
</dbReference>
<dbReference type="Pfam" id="PF08544">
    <property type="entry name" value="GHMP_kinases_C"/>
    <property type="match status" value="1"/>
</dbReference>